<dbReference type="InterPro" id="IPR007853">
    <property type="entry name" value="Znf_DNL-typ"/>
</dbReference>
<keyword evidence="1" id="KW-0479">Metal-binding</keyword>
<dbReference type="Gene3D" id="3.40.50.300">
    <property type="entry name" value="P-loop containing nucleotide triphosphate hydrolases"/>
    <property type="match status" value="1"/>
</dbReference>
<keyword evidence="3" id="KW-0862">Zinc</keyword>
<dbReference type="Pfam" id="PF05180">
    <property type="entry name" value="zf-DNL"/>
    <property type="match status" value="1"/>
</dbReference>
<feature type="compositionally biased region" description="Polar residues" evidence="5">
    <location>
        <begin position="291"/>
        <end position="304"/>
    </location>
</feature>
<dbReference type="GO" id="GO:0005739">
    <property type="term" value="C:mitochondrion"/>
    <property type="evidence" value="ECO:0007669"/>
    <property type="project" value="TreeGrafter"/>
</dbReference>
<sequence length="1637" mass="183655">MGDSRFFHVESKSYEIVRHVNDLRIIERGQKHLSHVTMGFATARWCHDILLEFANLPPDQNAFRSFREGNKVFVIQKQRNGKGRFASVTVLGETKDKGSVIIPEGRGAGGWRGFSQEINGVLTPAVSALNHHRRQAPLLDGSGIQRSSHSNGDERSFKEVVILGNQIPKISHANAASAVDSRKCSIADSMEMFLKVILQCGPDNKWVVQWAGVMDKPGGDPVIIQTQDPVDPKPAKIGPSLTTNLAAKPNKLSLVTKPTSVVKPAFNHFQKPDPKPKPPKPTPKFIWRPRSGSQLTGLGETSGTRAPPHVSGHSEAPEHVSVHTEGSESQFSESQTSDDQLSDSDLSLAPVSQLPTITEVFQEIGAVAKTWGSSSDWFIDLRDGRRLRLPMDLKNPVADPDAEITKKIIQWVSAHRDNFDVGCAEEGSSWGSQELEDGSEVSGMESESAILDIGKGESSYLAVVNSGESSEHLMIESQVVDVEDPGAIVVIDGGEVVGSEELVPLMVEPLAVAGPQDMEHASGEVDKGSGRTPSERVLRRLRGVGKVLGASFEGYEQRVMDLLMDIEARHQQKKDELLSTRRSSGRKYCRELKGLVSSINYEAKASREAKGKDKKSLEMPSCGLDVPRVQWSIGGDPLDVGQKTERGVSCGMSLLGFAAGGEYLGWWEVTLMWFVFRRKGKWLLCRELIGSYTQLIGKRVLLPSLKKRLVRLTSDHFPVMLECGSVPRGRRPFRFENMWLKADGFLERVRDWWGSYQFTGTPSFVFAHKLKALKGDLRKWNVDEFGHVTMKKNMMMAELRELDVVEESRPLSVEEKCKKETTSVELDKLILMEEICWRQKSRALWLQEGDKNSKFFHRLANSHRNANSIAKLNIDGILSSDQDEIRNHIASFYEHLYMETGYSRPLLDGMQFSAISGEDAEWLERPFDEEEIAGVVHGFNGDKAPGPDGFSLAFFQKCWSVVRGLSVVLGKIISPSQNAFVKGRQILDSVFIANECLDSRLKAEEPGVICKLDLEKAYDRVNWEFLLYLLQRCGFSAKWRRMIDKASGAGLLTGFSVGGEISDPLRISHLLFADDTLIFCEASPDNLIYLRAILTWFEAASGLRVNLGKSELAQVGEVPHLECNPFGNPIVEKLERRLAGWKRMYLSKGGRLHLNQEHSLKFDQHTICLFFLFLLLWLRELRQFKGISFGEILKSLRRFNEALLGKWLWRFGVEREALWRQVVMVKYGALEGGWASKMPTGTYGVGLWKFIRSGWNKFSRMLHYEVGDGTRIRFWDDVWCIDSPLKSAYLELYRIARAKDAFVADNFQCRGNSIHWEVTFSRLAQDWELESFSSFLELLYSFTGIGSGEDKVCWKPSQSKYFQELWDLVFAMFGIAWVMPATVRDLFDCWLGKMGKHPIHMIWRAVPHCLMWCLWRERNLRTFEGLRSVSAPAEGITVFDDMVSGTKRKYYMLGGKGGVGKTSCAASLANLFGNLFFLQMHPLADLNFCKREIQTKTQPTSHANEDLENHEMGTLKPDCDSVNAPSNINSISFGTVSEYSATSNLKTSPRHNLAMIFTCNVCETRSVKTVCRESYEKGVVVARCGGCNNLHLMADHLGWFGRPGSVEEFLAARGEEVKKGSIDTLNLTPDDLAGWKS</sequence>
<dbReference type="EMBL" id="OIVN01005957">
    <property type="protein sequence ID" value="SPD24633.1"/>
    <property type="molecule type" value="Genomic_DNA"/>
</dbReference>
<dbReference type="InterPro" id="IPR027417">
    <property type="entry name" value="P-loop_NTPase"/>
</dbReference>
<keyword evidence="2 4" id="KW-0863">Zinc-finger</keyword>
<dbReference type="PROSITE" id="PS51501">
    <property type="entry name" value="ZF_DNL"/>
    <property type="match status" value="1"/>
</dbReference>
<protein>
    <recommendedName>
        <fullName evidence="6">DNL-type domain-containing protein</fullName>
    </recommendedName>
</protein>
<evidence type="ECO:0000256" key="4">
    <source>
        <dbReference type="PROSITE-ProRule" id="PRU00834"/>
    </source>
</evidence>
<evidence type="ECO:0000256" key="3">
    <source>
        <dbReference type="ARBA" id="ARBA00022833"/>
    </source>
</evidence>
<dbReference type="Pfam" id="PF00078">
    <property type="entry name" value="RVT_1"/>
    <property type="match status" value="1"/>
</dbReference>
<accession>A0A2N9IKR2</accession>
<dbReference type="GO" id="GO:0030150">
    <property type="term" value="P:protein import into mitochondrial matrix"/>
    <property type="evidence" value="ECO:0007669"/>
    <property type="project" value="TreeGrafter"/>
</dbReference>
<evidence type="ECO:0000259" key="6">
    <source>
        <dbReference type="PROSITE" id="PS51501"/>
    </source>
</evidence>
<organism evidence="7">
    <name type="scientific">Fagus sylvatica</name>
    <name type="common">Beechnut</name>
    <dbReference type="NCBI Taxonomy" id="28930"/>
    <lineage>
        <taxon>Eukaryota</taxon>
        <taxon>Viridiplantae</taxon>
        <taxon>Streptophyta</taxon>
        <taxon>Embryophyta</taxon>
        <taxon>Tracheophyta</taxon>
        <taxon>Spermatophyta</taxon>
        <taxon>Magnoliopsida</taxon>
        <taxon>eudicotyledons</taxon>
        <taxon>Gunneridae</taxon>
        <taxon>Pentapetalae</taxon>
        <taxon>rosids</taxon>
        <taxon>fabids</taxon>
        <taxon>Fagales</taxon>
        <taxon>Fagaceae</taxon>
        <taxon>Fagus</taxon>
    </lineage>
</organism>
<name>A0A2N9IKR2_FAGSY</name>
<proteinExistence type="predicted"/>
<feature type="domain" description="DNL-type" evidence="6">
    <location>
        <begin position="1548"/>
        <end position="1637"/>
    </location>
</feature>
<gene>
    <name evidence="7" type="ORF">FSB_LOCUS52515</name>
</gene>
<reference evidence="7" key="1">
    <citation type="submission" date="2018-02" db="EMBL/GenBank/DDBJ databases">
        <authorList>
            <person name="Cohen D.B."/>
            <person name="Kent A.D."/>
        </authorList>
    </citation>
    <scope>NUCLEOTIDE SEQUENCE</scope>
</reference>
<dbReference type="InterPro" id="IPR000477">
    <property type="entry name" value="RT_dom"/>
</dbReference>
<dbReference type="GO" id="GO:0006457">
    <property type="term" value="P:protein folding"/>
    <property type="evidence" value="ECO:0007669"/>
    <property type="project" value="TreeGrafter"/>
</dbReference>
<dbReference type="InterPro" id="IPR024158">
    <property type="entry name" value="Mt_import_TIM15"/>
</dbReference>
<evidence type="ECO:0000256" key="5">
    <source>
        <dbReference type="SAM" id="MobiDB-lite"/>
    </source>
</evidence>
<evidence type="ECO:0000313" key="7">
    <source>
        <dbReference type="EMBL" id="SPD24633.1"/>
    </source>
</evidence>
<dbReference type="PANTHER" id="PTHR20922">
    <property type="entry name" value="DNL-TYPE ZINC FINGER PROTEIN"/>
    <property type="match status" value="1"/>
</dbReference>
<dbReference type="GO" id="GO:0050821">
    <property type="term" value="P:protein stabilization"/>
    <property type="evidence" value="ECO:0007669"/>
    <property type="project" value="TreeGrafter"/>
</dbReference>
<evidence type="ECO:0000256" key="1">
    <source>
        <dbReference type="ARBA" id="ARBA00022723"/>
    </source>
</evidence>
<feature type="region of interest" description="Disordered" evidence="5">
    <location>
        <begin position="265"/>
        <end position="345"/>
    </location>
</feature>
<feature type="compositionally biased region" description="Basic and acidic residues" evidence="5">
    <location>
        <begin position="315"/>
        <end position="326"/>
    </location>
</feature>
<dbReference type="GO" id="GO:0051087">
    <property type="term" value="F:protein-folding chaperone binding"/>
    <property type="evidence" value="ECO:0007669"/>
    <property type="project" value="TreeGrafter"/>
</dbReference>
<feature type="compositionally biased region" description="Low complexity" evidence="5">
    <location>
        <begin position="332"/>
        <end position="345"/>
    </location>
</feature>
<dbReference type="GO" id="GO:0008270">
    <property type="term" value="F:zinc ion binding"/>
    <property type="evidence" value="ECO:0007669"/>
    <property type="project" value="UniProtKB-KW"/>
</dbReference>
<dbReference type="PANTHER" id="PTHR20922:SF13">
    <property type="entry name" value="DNL-TYPE ZINC FINGER PROTEIN"/>
    <property type="match status" value="1"/>
</dbReference>
<evidence type="ECO:0000256" key="2">
    <source>
        <dbReference type="ARBA" id="ARBA00022771"/>
    </source>
</evidence>